<dbReference type="PANTHER" id="PTHR43845:SF1">
    <property type="entry name" value="BLR5969 PROTEIN"/>
    <property type="match status" value="1"/>
</dbReference>
<evidence type="ECO:0000313" key="1">
    <source>
        <dbReference type="EMBL" id="PGH15468.1"/>
    </source>
</evidence>
<evidence type="ECO:0008006" key="3">
    <source>
        <dbReference type="Google" id="ProtNLM"/>
    </source>
</evidence>
<dbReference type="EMBL" id="PDNB01000025">
    <property type="protein sequence ID" value="PGH15468.1"/>
    <property type="molecule type" value="Genomic_DNA"/>
</dbReference>
<dbReference type="PANTHER" id="PTHR43845">
    <property type="entry name" value="BLR5969 PROTEIN"/>
    <property type="match status" value="1"/>
</dbReference>
<dbReference type="AlphaFoldDB" id="A0A2B7Y3R6"/>
<accession>A0A2B7Y3R6</accession>
<name>A0A2B7Y3R6_9EURO</name>
<dbReference type="STRING" id="1447875.A0A2B7Y3R6"/>
<protein>
    <recommendedName>
        <fullName evidence="3">AMP-dependent synthetase/ligase domain-containing protein</fullName>
    </recommendedName>
</protein>
<dbReference type="Gene3D" id="3.40.50.12780">
    <property type="entry name" value="N-terminal domain of ligase-like"/>
    <property type="match status" value="1"/>
</dbReference>
<dbReference type="InterPro" id="IPR042099">
    <property type="entry name" value="ANL_N_sf"/>
</dbReference>
<organism evidence="1 2">
    <name type="scientific">Helicocarpus griseus UAMH5409</name>
    <dbReference type="NCBI Taxonomy" id="1447875"/>
    <lineage>
        <taxon>Eukaryota</taxon>
        <taxon>Fungi</taxon>
        <taxon>Dikarya</taxon>
        <taxon>Ascomycota</taxon>
        <taxon>Pezizomycotina</taxon>
        <taxon>Eurotiomycetes</taxon>
        <taxon>Eurotiomycetidae</taxon>
        <taxon>Onygenales</taxon>
        <taxon>Ajellomycetaceae</taxon>
        <taxon>Helicocarpus</taxon>
    </lineage>
</organism>
<dbReference type="SUPFAM" id="SSF56801">
    <property type="entry name" value="Acetyl-CoA synthetase-like"/>
    <property type="match status" value="1"/>
</dbReference>
<dbReference type="Proteomes" id="UP000223968">
    <property type="component" value="Unassembled WGS sequence"/>
</dbReference>
<proteinExistence type="predicted"/>
<gene>
    <name evidence="1" type="ORF">AJ79_02445</name>
</gene>
<sequence>MAGDRYSLAEVLTVAKLHPFYDSEIQYPPKTEILQANLQKSVKNNANADLHSQPLLHKKAMYEAIERLIKDVSAENTYRHASYMTITGGGSGGIPMMFAVDVHENRKQRALFGRLLRVCGIIEQGDVVLSTHIAGNFYCSLDLTTETMENAGATVLSAGNAMSRDEIFQALVNYRVNVLTADGSQCIRLVTHIAQLPKTQRDQLCLNKIIYTSEPLTGPQREFIRSKLGDIKICSVMGSSEAGPWAINNPELTGEPGSSSTLDFVFDARDMLIEILPPSVLEDNSTAAAMPLPDNEPGIIVQTSLQRLRNPLARYITGDVGSLHDPPERAGAILPETERKHLRVLRMQGRDKRFSFKWFGPYFDFSNIEALMNAKDGGILQWQIIHDHRECTMEAVLEIRLLRAPQDKGIISDQALIKRFKDFFSILDENKDLFRVLFMPT</sequence>
<reference evidence="1 2" key="1">
    <citation type="submission" date="2017-10" db="EMBL/GenBank/DDBJ databases">
        <title>Comparative genomics in systemic dimorphic fungi from Ajellomycetaceae.</title>
        <authorList>
            <person name="Munoz J.F."/>
            <person name="Mcewen J.G."/>
            <person name="Clay O.K."/>
            <person name="Cuomo C.A."/>
        </authorList>
    </citation>
    <scope>NUCLEOTIDE SEQUENCE [LARGE SCALE GENOMIC DNA]</scope>
    <source>
        <strain evidence="1 2">UAMH5409</strain>
    </source>
</reference>
<keyword evidence="2" id="KW-1185">Reference proteome</keyword>
<dbReference type="OrthoDB" id="10047078at2759"/>
<evidence type="ECO:0000313" key="2">
    <source>
        <dbReference type="Proteomes" id="UP000223968"/>
    </source>
</evidence>
<comment type="caution">
    <text evidence="1">The sequence shown here is derived from an EMBL/GenBank/DDBJ whole genome shotgun (WGS) entry which is preliminary data.</text>
</comment>